<comment type="caution">
    <text evidence="3">The sequence shown here is derived from an EMBL/GenBank/DDBJ whole genome shotgun (WGS) entry which is preliminary data.</text>
</comment>
<dbReference type="Proteomes" id="UP000311382">
    <property type="component" value="Unassembled WGS sequence"/>
</dbReference>
<protein>
    <submittedName>
        <fullName evidence="3">Uncharacterized protein</fullName>
    </submittedName>
</protein>
<gene>
    <name evidence="3" type="ORF">DMC30DRAFT_413189</name>
</gene>
<proteinExistence type="predicted"/>
<sequence>MLGGLFGSYNVAPAGNIAQIWSPYLYSQSDGPAYTRAFATNSAMTAVSILFCTLLRLCLKRNNAQLDREEAEASIVKDVGEDETTDGFSESLATPL</sequence>
<evidence type="ECO:0000256" key="2">
    <source>
        <dbReference type="SAM" id="Phobius"/>
    </source>
</evidence>
<feature type="transmembrane region" description="Helical" evidence="2">
    <location>
        <begin position="38"/>
        <end position="59"/>
    </location>
</feature>
<evidence type="ECO:0000256" key="1">
    <source>
        <dbReference type="SAM" id="MobiDB-lite"/>
    </source>
</evidence>
<keyword evidence="2" id="KW-0812">Transmembrane</keyword>
<keyword evidence="2" id="KW-1133">Transmembrane helix</keyword>
<organism evidence="3 4">
    <name type="scientific">Rhodotorula diobovata</name>
    <dbReference type="NCBI Taxonomy" id="5288"/>
    <lineage>
        <taxon>Eukaryota</taxon>
        <taxon>Fungi</taxon>
        <taxon>Dikarya</taxon>
        <taxon>Basidiomycota</taxon>
        <taxon>Pucciniomycotina</taxon>
        <taxon>Microbotryomycetes</taxon>
        <taxon>Sporidiobolales</taxon>
        <taxon>Sporidiobolaceae</taxon>
        <taxon>Rhodotorula</taxon>
    </lineage>
</organism>
<name>A0A5C5G876_9BASI</name>
<feature type="compositionally biased region" description="Polar residues" evidence="1">
    <location>
        <begin position="86"/>
        <end position="96"/>
    </location>
</feature>
<reference evidence="3 4" key="1">
    <citation type="submission" date="2019-03" db="EMBL/GenBank/DDBJ databases">
        <title>Rhodosporidium diobovatum UCD-FST 08-225 genome sequencing, assembly, and annotation.</title>
        <authorList>
            <person name="Fakankun I.U."/>
            <person name="Fristensky B."/>
            <person name="Levin D.B."/>
        </authorList>
    </citation>
    <scope>NUCLEOTIDE SEQUENCE [LARGE SCALE GENOMIC DNA]</scope>
    <source>
        <strain evidence="3 4">UCD-FST 08-225</strain>
    </source>
</reference>
<feature type="region of interest" description="Disordered" evidence="1">
    <location>
        <begin position="77"/>
        <end position="96"/>
    </location>
</feature>
<dbReference type="OrthoDB" id="2676110at2759"/>
<evidence type="ECO:0000313" key="3">
    <source>
        <dbReference type="EMBL" id="TNY24582.1"/>
    </source>
</evidence>
<keyword evidence="4" id="KW-1185">Reference proteome</keyword>
<evidence type="ECO:0000313" key="4">
    <source>
        <dbReference type="Proteomes" id="UP000311382"/>
    </source>
</evidence>
<keyword evidence="2" id="KW-0472">Membrane</keyword>
<dbReference type="EMBL" id="SOZI01000002">
    <property type="protein sequence ID" value="TNY24582.1"/>
    <property type="molecule type" value="Genomic_DNA"/>
</dbReference>
<accession>A0A5C5G876</accession>
<dbReference type="STRING" id="5288.A0A5C5G876"/>
<dbReference type="AlphaFoldDB" id="A0A5C5G876"/>